<keyword evidence="6" id="KW-1185">Reference proteome</keyword>
<dbReference type="PANTHER" id="PTHR10434:SF11">
    <property type="entry name" value="1-ACYL-SN-GLYCEROL-3-PHOSPHATE ACYLTRANSFERASE"/>
    <property type="match status" value="1"/>
</dbReference>
<dbReference type="GO" id="GO:0003841">
    <property type="term" value="F:1-acylglycerol-3-phosphate O-acyltransferase activity"/>
    <property type="evidence" value="ECO:0007669"/>
    <property type="project" value="TreeGrafter"/>
</dbReference>
<dbReference type="InterPro" id="IPR002123">
    <property type="entry name" value="Plipid/glycerol_acylTrfase"/>
</dbReference>
<proteinExistence type="predicted"/>
<protein>
    <submittedName>
        <fullName evidence="5">1-acyl-sn-glycerol-3-phosphate acyltransferase</fullName>
    </submittedName>
</protein>
<dbReference type="PANTHER" id="PTHR10434">
    <property type="entry name" value="1-ACYL-SN-GLYCEROL-3-PHOSPHATE ACYLTRANSFERASE"/>
    <property type="match status" value="1"/>
</dbReference>
<comment type="caution">
    <text evidence="5">The sequence shown here is derived from an EMBL/GenBank/DDBJ whole genome shotgun (WGS) entry which is preliminary data.</text>
</comment>
<dbReference type="SMART" id="SM00563">
    <property type="entry name" value="PlsC"/>
    <property type="match status" value="1"/>
</dbReference>
<dbReference type="GO" id="GO:0006654">
    <property type="term" value="P:phosphatidic acid biosynthetic process"/>
    <property type="evidence" value="ECO:0007669"/>
    <property type="project" value="TreeGrafter"/>
</dbReference>
<comment type="pathway">
    <text evidence="1">Lipid metabolism.</text>
</comment>
<evidence type="ECO:0000313" key="6">
    <source>
        <dbReference type="Proteomes" id="UP000294546"/>
    </source>
</evidence>
<dbReference type="SUPFAM" id="SSF69593">
    <property type="entry name" value="Glycerol-3-phosphate (1)-acyltransferase"/>
    <property type="match status" value="1"/>
</dbReference>
<dbReference type="CDD" id="cd07989">
    <property type="entry name" value="LPLAT_AGPAT-like"/>
    <property type="match status" value="1"/>
</dbReference>
<feature type="domain" description="Phospholipid/glycerol acyltransferase" evidence="4">
    <location>
        <begin position="39"/>
        <end position="161"/>
    </location>
</feature>
<reference evidence="5 6" key="1">
    <citation type="submission" date="2019-03" db="EMBL/GenBank/DDBJ databases">
        <title>Genomic Encyclopedia of Archaeal and Bacterial Type Strains, Phase II (KMG-II): from individual species to whole genera.</title>
        <authorList>
            <person name="Goeker M."/>
        </authorList>
    </citation>
    <scope>NUCLEOTIDE SEQUENCE [LARGE SCALE GENOMIC DNA]</scope>
    <source>
        <strain evidence="5 6">DSM 27697</strain>
    </source>
</reference>
<name>A0A4R1GAI5_9GAMM</name>
<evidence type="ECO:0000256" key="3">
    <source>
        <dbReference type="ARBA" id="ARBA00023315"/>
    </source>
</evidence>
<accession>A0A4R1GAI5</accession>
<keyword evidence="2 5" id="KW-0808">Transferase</keyword>
<dbReference type="RefSeq" id="WP_132294572.1">
    <property type="nucleotide sequence ID" value="NZ_SMFU01000010.1"/>
</dbReference>
<dbReference type="AlphaFoldDB" id="A0A4R1GAI5"/>
<dbReference type="Pfam" id="PF01553">
    <property type="entry name" value="Acyltransferase"/>
    <property type="match status" value="1"/>
</dbReference>
<sequence>MLDRALKLGFVLFIVRPLVFIWLGLNTVNRHTLPTRGPAIIAANHNSHLDVMVLLALFPLRDLHRVRPVAAADYFLRNRYLAWFSTRVLNIIPLSRKVERENSTKLLTQCQAALDRGEILIIFPEGSRGRPEVMGRIKKGIYRLVCERNNCPVYPVVMRGLGRALPRGTARFVPFNVDVVIGEGISSFEGPQAYVQRMQAAYTALTNLCITSECVDYEDRT</sequence>
<organism evidence="5 6">
    <name type="scientific">Marinobacterium mangrovicola</name>
    <dbReference type="NCBI Taxonomy" id="1476959"/>
    <lineage>
        <taxon>Bacteria</taxon>
        <taxon>Pseudomonadati</taxon>
        <taxon>Pseudomonadota</taxon>
        <taxon>Gammaproteobacteria</taxon>
        <taxon>Oceanospirillales</taxon>
        <taxon>Oceanospirillaceae</taxon>
        <taxon>Marinobacterium</taxon>
    </lineage>
</organism>
<dbReference type="Proteomes" id="UP000294546">
    <property type="component" value="Unassembled WGS sequence"/>
</dbReference>
<evidence type="ECO:0000256" key="1">
    <source>
        <dbReference type="ARBA" id="ARBA00005189"/>
    </source>
</evidence>
<dbReference type="OrthoDB" id="9812274at2"/>
<keyword evidence="3 5" id="KW-0012">Acyltransferase</keyword>
<evidence type="ECO:0000313" key="5">
    <source>
        <dbReference type="EMBL" id="TCK04748.1"/>
    </source>
</evidence>
<evidence type="ECO:0000259" key="4">
    <source>
        <dbReference type="SMART" id="SM00563"/>
    </source>
</evidence>
<gene>
    <name evidence="5" type="ORF">CLV83_3197</name>
</gene>
<dbReference type="EMBL" id="SMFU01000010">
    <property type="protein sequence ID" value="TCK04748.1"/>
    <property type="molecule type" value="Genomic_DNA"/>
</dbReference>
<evidence type="ECO:0000256" key="2">
    <source>
        <dbReference type="ARBA" id="ARBA00022679"/>
    </source>
</evidence>